<comment type="caution">
    <text evidence="1">The sequence shown here is derived from an EMBL/GenBank/DDBJ whole genome shotgun (WGS) entry which is preliminary data.</text>
</comment>
<dbReference type="AlphaFoldDB" id="A0AAV8Z0T6"/>
<evidence type="ECO:0000313" key="2">
    <source>
        <dbReference type="Proteomes" id="UP001162162"/>
    </source>
</evidence>
<accession>A0AAV8Z0T6</accession>
<reference evidence="1" key="1">
    <citation type="journal article" date="2023" name="Insect Mol. Biol.">
        <title>Genome sequencing provides insights into the evolution of gene families encoding plant cell wall-degrading enzymes in longhorned beetles.</title>
        <authorList>
            <person name="Shin N.R."/>
            <person name="Okamura Y."/>
            <person name="Kirsch R."/>
            <person name="Pauchet Y."/>
        </authorList>
    </citation>
    <scope>NUCLEOTIDE SEQUENCE</scope>
    <source>
        <strain evidence="1">AMC_N1</strain>
    </source>
</reference>
<gene>
    <name evidence="1" type="ORF">NQ318_007324</name>
</gene>
<organism evidence="1 2">
    <name type="scientific">Aromia moschata</name>
    <dbReference type="NCBI Taxonomy" id="1265417"/>
    <lineage>
        <taxon>Eukaryota</taxon>
        <taxon>Metazoa</taxon>
        <taxon>Ecdysozoa</taxon>
        <taxon>Arthropoda</taxon>
        <taxon>Hexapoda</taxon>
        <taxon>Insecta</taxon>
        <taxon>Pterygota</taxon>
        <taxon>Neoptera</taxon>
        <taxon>Endopterygota</taxon>
        <taxon>Coleoptera</taxon>
        <taxon>Polyphaga</taxon>
        <taxon>Cucujiformia</taxon>
        <taxon>Chrysomeloidea</taxon>
        <taxon>Cerambycidae</taxon>
        <taxon>Cerambycinae</taxon>
        <taxon>Callichromatini</taxon>
        <taxon>Aromia</taxon>
    </lineage>
</organism>
<protein>
    <submittedName>
        <fullName evidence="1">Uncharacterized protein</fullName>
    </submittedName>
</protein>
<proteinExistence type="predicted"/>
<dbReference type="Proteomes" id="UP001162162">
    <property type="component" value="Unassembled WGS sequence"/>
</dbReference>
<evidence type="ECO:0000313" key="1">
    <source>
        <dbReference type="EMBL" id="KAJ8957109.1"/>
    </source>
</evidence>
<dbReference type="EMBL" id="JAPWTK010000025">
    <property type="protein sequence ID" value="KAJ8957109.1"/>
    <property type="molecule type" value="Genomic_DNA"/>
</dbReference>
<keyword evidence="2" id="KW-1185">Reference proteome</keyword>
<sequence>MDGYTSAEAKLEHSETELQHVYGVFFQELRFFGGLRHSQKEECRLKMNHAAEGVHLQEPIKMSIEYGILYVQIVG</sequence>
<name>A0AAV8Z0T6_9CUCU</name>